<feature type="compositionally biased region" description="Low complexity" evidence="1">
    <location>
        <begin position="141"/>
        <end position="184"/>
    </location>
</feature>
<dbReference type="InterPro" id="IPR017853">
    <property type="entry name" value="GH"/>
</dbReference>
<dbReference type="EMBL" id="KF123828">
    <property type="protein sequence ID" value="AIA91137.1"/>
    <property type="molecule type" value="Genomic_DNA"/>
</dbReference>
<feature type="non-terminal residue" evidence="2">
    <location>
        <position position="1"/>
    </location>
</feature>
<reference evidence="2" key="1">
    <citation type="journal article" date="2013" name="Environ. Microbiol.">
        <title>Seasonally variable intestinal metagenomes of the red palm weevil (Rhynchophorus ferrugineus).</title>
        <authorList>
            <person name="Jia S."/>
            <person name="Zhang X."/>
            <person name="Zhang G."/>
            <person name="Yin A."/>
            <person name="Zhang S."/>
            <person name="Li F."/>
            <person name="Wang L."/>
            <person name="Zhao D."/>
            <person name="Yun Q."/>
            <person name="Tala"/>
            <person name="Wang J."/>
            <person name="Sun G."/>
            <person name="Baabdullah M."/>
            <person name="Yu X."/>
            <person name="Hu S."/>
            <person name="Al-Mssallem I.S."/>
            <person name="Yu J."/>
        </authorList>
    </citation>
    <scope>NUCLEOTIDE SEQUENCE</scope>
</reference>
<proteinExistence type="predicted"/>
<dbReference type="Gene3D" id="3.20.20.80">
    <property type="entry name" value="Glycosidases"/>
    <property type="match status" value="1"/>
</dbReference>
<dbReference type="SUPFAM" id="SSF51445">
    <property type="entry name" value="(Trans)glycosidases"/>
    <property type="match status" value="1"/>
</dbReference>
<dbReference type="AlphaFoldDB" id="A0A060C845"/>
<feature type="region of interest" description="Disordered" evidence="1">
    <location>
        <begin position="119"/>
        <end position="184"/>
    </location>
</feature>
<accession>A0A060C845</accession>
<sequence>QDVLSNYAIPELDLVTLHLWPDNWKVDNPTEFGLGYIQAHVDDPRLGGKPVLIEEFGRKIELSAAEKKTKRAAAKAHAAYAKHGRDPTYVATYDMVERNLDTMPLGRTLQEDANAQTINEDNQHKPQEEANAQGHERVSVDANDGAANGTAQAQTQAQTLDAATASSASSSRGNSTSTSGTQAS</sequence>
<evidence type="ECO:0000313" key="2">
    <source>
        <dbReference type="EMBL" id="AIA91137.1"/>
    </source>
</evidence>
<name>A0A060C845_9PEZI</name>
<feature type="non-terminal residue" evidence="2">
    <location>
        <position position="184"/>
    </location>
</feature>
<protein>
    <submittedName>
        <fullName evidence="2">CAZy families GH5 protein</fullName>
    </submittedName>
</protein>
<feature type="compositionally biased region" description="Basic and acidic residues" evidence="1">
    <location>
        <begin position="121"/>
        <end position="139"/>
    </location>
</feature>
<evidence type="ECO:0000256" key="1">
    <source>
        <dbReference type="SAM" id="MobiDB-lite"/>
    </source>
</evidence>
<organism evidence="2">
    <name type="scientific">uncultured Podospora</name>
    <dbReference type="NCBI Taxonomy" id="613079"/>
    <lineage>
        <taxon>Eukaryota</taxon>
        <taxon>Fungi</taxon>
        <taxon>Dikarya</taxon>
        <taxon>Ascomycota</taxon>
        <taxon>Pezizomycotina</taxon>
        <taxon>Sordariomycetes</taxon>
        <taxon>Sordariomycetidae</taxon>
        <taxon>Sordariales</taxon>
        <taxon>Lasiosphaeriaceae</taxon>
        <taxon>environmental samples</taxon>
    </lineage>
</organism>